<dbReference type="SMART" id="SM00481">
    <property type="entry name" value="POLIIIAc"/>
    <property type="match status" value="1"/>
</dbReference>
<dbReference type="InterPro" id="IPR050243">
    <property type="entry name" value="PHP_phosphatase"/>
</dbReference>
<dbReference type="InterPro" id="IPR016195">
    <property type="entry name" value="Pol/histidinol_Pase-like"/>
</dbReference>
<feature type="domain" description="Polymerase/histidinol phosphatase N-terminal" evidence="2">
    <location>
        <begin position="10"/>
        <end position="80"/>
    </location>
</feature>
<dbReference type="Gene3D" id="3.20.20.140">
    <property type="entry name" value="Metal-dependent hydrolases"/>
    <property type="match status" value="1"/>
</dbReference>
<dbReference type="GO" id="GO:0005829">
    <property type="term" value="C:cytosol"/>
    <property type="evidence" value="ECO:0007669"/>
    <property type="project" value="TreeGrafter"/>
</dbReference>
<feature type="region of interest" description="Disordered" evidence="1">
    <location>
        <begin position="1"/>
        <end position="23"/>
    </location>
</feature>
<proteinExistence type="predicted"/>
<gene>
    <name evidence="3" type="ORF">BKA23_0773</name>
</gene>
<dbReference type="PANTHER" id="PTHR36928:SF1">
    <property type="entry name" value="PHOSPHATASE YCDX-RELATED"/>
    <property type="match status" value="1"/>
</dbReference>
<dbReference type="PANTHER" id="PTHR36928">
    <property type="entry name" value="PHOSPHATASE YCDX-RELATED"/>
    <property type="match status" value="1"/>
</dbReference>
<dbReference type="EMBL" id="VIVQ01000001">
    <property type="protein sequence ID" value="TWE11977.1"/>
    <property type="molecule type" value="Genomic_DNA"/>
</dbReference>
<dbReference type="GO" id="GO:0042578">
    <property type="term" value="F:phosphoric ester hydrolase activity"/>
    <property type="evidence" value="ECO:0007669"/>
    <property type="project" value="TreeGrafter"/>
</dbReference>
<evidence type="ECO:0000259" key="2">
    <source>
        <dbReference type="SMART" id="SM00481"/>
    </source>
</evidence>
<comment type="caution">
    <text evidence="3">The sequence shown here is derived from an EMBL/GenBank/DDBJ whole genome shotgun (WGS) entry which is preliminary data.</text>
</comment>
<keyword evidence="3" id="KW-0378">Hydrolase</keyword>
<dbReference type="Pfam" id="PF02811">
    <property type="entry name" value="PHP"/>
    <property type="match status" value="1"/>
</dbReference>
<sequence length="240" mass="25326">MTGETVDRGSDLHTHSALTDGADTPEAMADAAIAAGLHTWGLSDHVRAESDWLIDYVLRVRGLRREGLIVKCGVEAKILDASGTLDLPADLPDLDYLLIADHQFPGVDGPVHPSTVAEWIARGVTSAETVVDTLVDALCRAIAGAPFRPIVAHPFSVLPKMGLSERHVSPDHVTALGSACLSSEAAVEINEKWRCPSASIVGPLESAGVLLTSGSDAHQVSDVGTRSYLDLLLSHHNSHG</sequence>
<dbReference type="Proteomes" id="UP000318297">
    <property type="component" value="Unassembled WGS sequence"/>
</dbReference>
<name>A0A561E8P7_9MICO</name>
<dbReference type="SUPFAM" id="SSF89550">
    <property type="entry name" value="PHP domain-like"/>
    <property type="match status" value="1"/>
</dbReference>
<dbReference type="RefSeq" id="WP_281287527.1">
    <property type="nucleotide sequence ID" value="NZ_VIVQ01000001.1"/>
</dbReference>
<organism evidence="3 4">
    <name type="scientific">Rudaeicoccus suwonensis</name>
    <dbReference type="NCBI Taxonomy" id="657409"/>
    <lineage>
        <taxon>Bacteria</taxon>
        <taxon>Bacillati</taxon>
        <taxon>Actinomycetota</taxon>
        <taxon>Actinomycetes</taxon>
        <taxon>Micrococcales</taxon>
        <taxon>Dermacoccaceae</taxon>
        <taxon>Rudaeicoccus</taxon>
    </lineage>
</organism>
<dbReference type="GO" id="GO:0008270">
    <property type="term" value="F:zinc ion binding"/>
    <property type="evidence" value="ECO:0007669"/>
    <property type="project" value="TreeGrafter"/>
</dbReference>
<evidence type="ECO:0000313" key="3">
    <source>
        <dbReference type="EMBL" id="TWE11977.1"/>
    </source>
</evidence>
<dbReference type="InterPro" id="IPR003141">
    <property type="entry name" value="Pol/His_phosphatase_N"/>
</dbReference>
<keyword evidence="4" id="KW-1185">Reference proteome</keyword>
<evidence type="ECO:0000256" key="1">
    <source>
        <dbReference type="SAM" id="MobiDB-lite"/>
    </source>
</evidence>
<accession>A0A561E8P7</accession>
<protein>
    <submittedName>
        <fullName evidence="3">Putative hydrolase</fullName>
    </submittedName>
</protein>
<dbReference type="InterPro" id="IPR004013">
    <property type="entry name" value="PHP_dom"/>
</dbReference>
<evidence type="ECO:0000313" key="4">
    <source>
        <dbReference type="Proteomes" id="UP000318297"/>
    </source>
</evidence>
<dbReference type="AlphaFoldDB" id="A0A561E8P7"/>
<reference evidence="3 4" key="1">
    <citation type="submission" date="2019-06" db="EMBL/GenBank/DDBJ databases">
        <title>Sequencing the genomes of 1000 actinobacteria strains.</title>
        <authorList>
            <person name="Klenk H.-P."/>
        </authorList>
    </citation>
    <scope>NUCLEOTIDE SEQUENCE [LARGE SCALE GENOMIC DNA]</scope>
    <source>
        <strain evidence="3 4">DSM 19560</strain>
    </source>
</reference>
<feature type="compositionally biased region" description="Basic and acidic residues" evidence="1">
    <location>
        <begin position="1"/>
        <end position="14"/>
    </location>
</feature>